<keyword evidence="3" id="KW-1185">Reference proteome</keyword>
<reference evidence="2 3" key="1">
    <citation type="submission" date="2020-04" db="EMBL/GenBank/DDBJ databases">
        <title>Genome sequence of Altibacter aquimarinus strain ALE3EI.</title>
        <authorList>
            <person name="Oh H.-M."/>
            <person name="Jang D."/>
        </authorList>
    </citation>
    <scope>NUCLEOTIDE SEQUENCE [LARGE SCALE GENOMIC DNA]</scope>
    <source>
        <strain evidence="2 3">ALE3EI</strain>
    </source>
</reference>
<dbReference type="RefSeq" id="WP_186990857.1">
    <property type="nucleotide sequence ID" value="NZ_CP052909.1"/>
</dbReference>
<dbReference type="Pfam" id="PF14134">
    <property type="entry name" value="DUF4301"/>
    <property type="match status" value="1"/>
</dbReference>
<dbReference type="InterPro" id="IPR029044">
    <property type="entry name" value="Nucleotide-diphossugar_trans"/>
</dbReference>
<dbReference type="SUPFAM" id="SSF53448">
    <property type="entry name" value="Nucleotide-diphospho-sugar transferases"/>
    <property type="match status" value="1"/>
</dbReference>
<evidence type="ECO:0000259" key="1">
    <source>
        <dbReference type="Pfam" id="PF14134"/>
    </source>
</evidence>
<dbReference type="KEGG" id="alti:ALE3EI_0675"/>
<proteinExistence type="predicted"/>
<organism evidence="2 3">
    <name type="scientific">Constantimarinum furrinae</name>
    <dbReference type="NCBI Taxonomy" id="2562285"/>
    <lineage>
        <taxon>Bacteria</taxon>
        <taxon>Pseudomonadati</taxon>
        <taxon>Bacteroidota</taxon>
        <taxon>Flavobacteriia</taxon>
        <taxon>Flavobacteriales</taxon>
        <taxon>Flavobacteriaceae</taxon>
        <taxon>Altibacter/Constantimarinum group</taxon>
        <taxon>Constantimarinum</taxon>
    </lineage>
</organism>
<accession>A0A7G8PSD6</accession>
<dbReference type="Proteomes" id="UP000515514">
    <property type="component" value="Chromosome"/>
</dbReference>
<name>A0A7G8PSD6_9FLAO</name>
<dbReference type="InterPro" id="IPR025393">
    <property type="entry name" value="DUF4301"/>
</dbReference>
<dbReference type="EMBL" id="CP052909">
    <property type="protein sequence ID" value="QNJ97252.1"/>
    <property type="molecule type" value="Genomic_DNA"/>
</dbReference>
<evidence type="ECO:0000313" key="3">
    <source>
        <dbReference type="Proteomes" id="UP000515514"/>
    </source>
</evidence>
<protein>
    <recommendedName>
        <fullName evidence="1">DUF4301 domain-containing protein</fullName>
    </recommendedName>
</protein>
<gene>
    <name evidence="2" type="ORF">ALE3EI_0675</name>
</gene>
<dbReference type="AlphaFoldDB" id="A0A7G8PSD6"/>
<sequence length="509" mass="59015">MLTEKDVKQIEAHGLTLQLVYKQLETFSLGIPPTEVVTAASVGNGIEHIPQEIQEKLVELYEKKKEELDIVRFIPASGAATRMFKFLHEFLQDYDPEIETLNKYLKRTDNKELATFFSSLKDFAFVKEVRKKIREIYPDFKHYKKGKRCYYFVKTMMEENGLNFANLPKGLIPFHKYTKYYTTAFEEQLYESAFYATAKDDVYLHFTFSEKHVPFFEREFNAIKKRVSKKTRKKFHISYSFQKKDTDTIAVTEEIKPFRNEHDQLIFRPSGHGALLDNLNDVNADIVFLKNIDNVVAAEYVEDIAFYKKLLAGKILWIQKKLFNYIEFLKNDDQNPETIKEIKSFMWNALSIKEIPEDIPKMIKILDRPLRVCGVVKNTGAPGGGPFWVRDEDGTVSLQIVELSQIDTDDKHQNAIVKDATHFNPVDIVCALRNHKGEKFDLELYCDPKTGFISTKSQNGKTVLALERPGLWNGAMAYWNTAFVEIPLQTFNPVKTVNDLLQKEHRPNA</sequence>
<feature type="domain" description="DUF4301" evidence="1">
    <location>
        <begin position="3"/>
        <end position="506"/>
    </location>
</feature>
<evidence type="ECO:0000313" key="2">
    <source>
        <dbReference type="EMBL" id="QNJ97252.1"/>
    </source>
</evidence>